<dbReference type="OrthoDB" id="107963at2"/>
<evidence type="ECO:0000313" key="2">
    <source>
        <dbReference type="EMBL" id="SFS05373.1"/>
    </source>
</evidence>
<dbReference type="PANTHER" id="PTHR18964">
    <property type="entry name" value="ROK (REPRESSOR, ORF, KINASE) FAMILY"/>
    <property type="match status" value="1"/>
</dbReference>
<gene>
    <name evidence="2" type="ORF">SAMN05421771_1074</name>
</gene>
<organism evidence="2 3">
    <name type="scientific">Granulicella pectinivorans</name>
    <dbReference type="NCBI Taxonomy" id="474950"/>
    <lineage>
        <taxon>Bacteria</taxon>
        <taxon>Pseudomonadati</taxon>
        <taxon>Acidobacteriota</taxon>
        <taxon>Terriglobia</taxon>
        <taxon>Terriglobales</taxon>
        <taxon>Acidobacteriaceae</taxon>
        <taxon>Granulicella</taxon>
    </lineage>
</organism>
<accession>A0A1I6LPL2</accession>
<dbReference type="STRING" id="474950.SAMN05421771_1074"/>
<proteinExistence type="inferred from homology"/>
<comment type="similarity">
    <text evidence="1">Belongs to the ROK (NagC/XylR) family.</text>
</comment>
<dbReference type="SUPFAM" id="SSF53067">
    <property type="entry name" value="Actin-like ATPase domain"/>
    <property type="match status" value="1"/>
</dbReference>
<keyword evidence="2" id="KW-0808">Transferase</keyword>
<dbReference type="PANTHER" id="PTHR18964:SF149">
    <property type="entry name" value="BIFUNCTIONAL UDP-N-ACETYLGLUCOSAMINE 2-EPIMERASE_N-ACETYLMANNOSAMINE KINASE"/>
    <property type="match status" value="1"/>
</dbReference>
<dbReference type="AlphaFoldDB" id="A0A1I6LPL2"/>
<name>A0A1I6LPL2_9BACT</name>
<reference evidence="2 3" key="1">
    <citation type="submission" date="2016-10" db="EMBL/GenBank/DDBJ databases">
        <authorList>
            <person name="de Groot N.N."/>
        </authorList>
    </citation>
    <scope>NUCLEOTIDE SEQUENCE [LARGE SCALE GENOMIC DNA]</scope>
    <source>
        <strain evidence="2 3">DSM 21001</strain>
    </source>
</reference>
<protein>
    <submittedName>
        <fullName evidence="2">Sugar kinase of the NBD/HSP70 family, may contain an N-terminal HTH domain</fullName>
    </submittedName>
</protein>
<dbReference type="Proteomes" id="UP000199024">
    <property type="component" value="Unassembled WGS sequence"/>
</dbReference>
<evidence type="ECO:0000256" key="1">
    <source>
        <dbReference type="ARBA" id="ARBA00006479"/>
    </source>
</evidence>
<dbReference type="GO" id="GO:0016301">
    <property type="term" value="F:kinase activity"/>
    <property type="evidence" value="ECO:0007669"/>
    <property type="project" value="UniProtKB-KW"/>
</dbReference>
<dbReference type="RefSeq" id="WP_089837300.1">
    <property type="nucleotide sequence ID" value="NZ_FOZL01000001.1"/>
</dbReference>
<sequence length="307" mass="32687">MAKSIGVTLSERVVAGLVVDHKLSGGLKTFPDAHDDEYALVEMPADAIIHTLCQQIVAVADGATDLMSVGVGLPGLIKNGVVEEAPNLPQLKGARFQEVLAAKLKENGLDVPVNLINDADGFAAGIAAAHGRLDSILRVWTLGVGIGYGRYPFMPGVWEGGHMVVSLDDKENYCGCGGRGHMEGIMGHRAMRLRFLDMEPEEVFEAAAKGDARCLEFKRLWHKALAAGTASSIHLDGPGKFFLAGFNVRFVDLSMLKDYVQKMVKMSPLQSYSLEVVQDDAETRVVGAAVSAEQAAGGSGSHRKASA</sequence>
<dbReference type="EMBL" id="FOZL01000001">
    <property type="protein sequence ID" value="SFS05373.1"/>
    <property type="molecule type" value="Genomic_DNA"/>
</dbReference>
<dbReference type="Gene3D" id="3.30.420.40">
    <property type="match status" value="2"/>
</dbReference>
<dbReference type="Pfam" id="PF00480">
    <property type="entry name" value="ROK"/>
    <property type="match status" value="1"/>
</dbReference>
<dbReference type="InterPro" id="IPR000600">
    <property type="entry name" value="ROK"/>
</dbReference>
<dbReference type="InterPro" id="IPR043129">
    <property type="entry name" value="ATPase_NBD"/>
</dbReference>
<evidence type="ECO:0000313" key="3">
    <source>
        <dbReference type="Proteomes" id="UP000199024"/>
    </source>
</evidence>
<keyword evidence="3" id="KW-1185">Reference proteome</keyword>
<keyword evidence="2" id="KW-0418">Kinase</keyword>